<keyword evidence="2" id="KW-0808">Transferase</keyword>
<evidence type="ECO:0000256" key="2">
    <source>
        <dbReference type="ARBA" id="ARBA00022679"/>
    </source>
</evidence>
<sequence>MNSKVNWELVNALVQSDDNVSISRLYGYPELLNPLESVFAPGVELQPKWEIPNEVAICTAITGAMNSRKSNPNQPVTVEQIREEAMECCEAGAANVHIHVRDDNEINAMDLDRFHQVIDPIHEKYPDVLVCGCAVPFVPGEFEKMEQLLKEGLFDQTPVNTVASYLSDTLFCKPPHVMIKKAEICEKYGVKPQIAIYSDGDIDNARRYLINTGVLSKPYYWILLPGLVGCSPMYSSLSMIDTLMGYVRRIREIDAGSQIMVVSGGRASSHITALSLLMGLDVRVGKEDTIWRYPHKDEMIRRNVDVYRETVQMARLLGREPATPSEYVKKFGLKRQGGKRIG</sequence>
<evidence type="ECO:0000256" key="1">
    <source>
        <dbReference type="ARBA" id="ARBA00001947"/>
    </source>
</evidence>
<dbReference type="InterPro" id="IPR013785">
    <property type="entry name" value="Aldolase_TIM"/>
</dbReference>
<keyword evidence="3" id="KW-0479">Metal-binding</keyword>
<dbReference type="PANTHER" id="PTHR37418:SF2">
    <property type="entry name" value="3-KETO-5-AMINOHEXANOATE CLEAVAGE ENZYME"/>
    <property type="match status" value="1"/>
</dbReference>
<dbReference type="GO" id="GO:0043720">
    <property type="term" value="F:3-keto-5-aminohexanoate cleavage activity"/>
    <property type="evidence" value="ECO:0007669"/>
    <property type="project" value="InterPro"/>
</dbReference>
<dbReference type="InterPro" id="IPR008567">
    <property type="entry name" value="BKACE"/>
</dbReference>
<organism evidence="5 6">
    <name type="scientific">Papillibacter cinnamivorans DSM 12816</name>
    <dbReference type="NCBI Taxonomy" id="1122930"/>
    <lineage>
        <taxon>Bacteria</taxon>
        <taxon>Bacillati</taxon>
        <taxon>Bacillota</taxon>
        <taxon>Clostridia</taxon>
        <taxon>Eubacteriales</taxon>
        <taxon>Oscillospiraceae</taxon>
        <taxon>Papillibacter</taxon>
    </lineage>
</organism>
<dbReference type="STRING" id="1122930.SAMN02745168_2515"/>
<comment type="cofactor">
    <cofactor evidence="1">
        <name>Zn(2+)</name>
        <dbReference type="ChEBI" id="CHEBI:29105"/>
    </cofactor>
</comment>
<dbReference type="Gene3D" id="3.20.20.70">
    <property type="entry name" value="Aldolase class I"/>
    <property type="match status" value="1"/>
</dbReference>
<dbReference type="AlphaFoldDB" id="A0A1W2C275"/>
<dbReference type="GO" id="GO:0046872">
    <property type="term" value="F:metal ion binding"/>
    <property type="evidence" value="ECO:0007669"/>
    <property type="project" value="UniProtKB-KW"/>
</dbReference>
<keyword evidence="4" id="KW-0862">Zinc</keyword>
<keyword evidence="6" id="KW-1185">Reference proteome</keyword>
<dbReference type="RefSeq" id="WP_084235191.1">
    <property type="nucleotide sequence ID" value="NZ_FWXW01000007.1"/>
</dbReference>
<dbReference type="PANTHER" id="PTHR37418">
    <property type="entry name" value="3-KETO-5-AMINOHEXANOATE CLEAVAGE ENZYME-RELATED"/>
    <property type="match status" value="1"/>
</dbReference>
<evidence type="ECO:0000256" key="3">
    <source>
        <dbReference type="ARBA" id="ARBA00022723"/>
    </source>
</evidence>
<reference evidence="5 6" key="1">
    <citation type="submission" date="2017-04" db="EMBL/GenBank/DDBJ databases">
        <authorList>
            <person name="Afonso C.L."/>
            <person name="Miller P.J."/>
            <person name="Scott M.A."/>
            <person name="Spackman E."/>
            <person name="Goraichik I."/>
            <person name="Dimitrov K.M."/>
            <person name="Suarez D.L."/>
            <person name="Swayne D.E."/>
        </authorList>
    </citation>
    <scope>NUCLEOTIDE SEQUENCE [LARGE SCALE GENOMIC DNA]</scope>
    <source>
        <strain evidence="5 6">DSM 12816</strain>
    </source>
</reference>
<proteinExistence type="predicted"/>
<dbReference type="EMBL" id="FWXW01000007">
    <property type="protein sequence ID" value="SMC79335.1"/>
    <property type="molecule type" value="Genomic_DNA"/>
</dbReference>
<name>A0A1W2C275_9FIRM</name>
<evidence type="ECO:0000313" key="5">
    <source>
        <dbReference type="EMBL" id="SMC79335.1"/>
    </source>
</evidence>
<evidence type="ECO:0000256" key="4">
    <source>
        <dbReference type="ARBA" id="ARBA00022833"/>
    </source>
</evidence>
<accession>A0A1W2C275</accession>
<gene>
    <name evidence="5" type="ORF">SAMN02745168_2515</name>
</gene>
<evidence type="ECO:0000313" key="6">
    <source>
        <dbReference type="Proteomes" id="UP000192790"/>
    </source>
</evidence>
<dbReference type="Proteomes" id="UP000192790">
    <property type="component" value="Unassembled WGS sequence"/>
</dbReference>
<dbReference type="Pfam" id="PF05853">
    <property type="entry name" value="BKACE"/>
    <property type="match status" value="1"/>
</dbReference>
<protein>
    <submittedName>
        <fullName evidence="5">3-keto-5-aminohexanoate cleavage enzyme</fullName>
    </submittedName>
</protein>